<dbReference type="Gene3D" id="1.25.10.10">
    <property type="entry name" value="Leucine-rich Repeat Variant"/>
    <property type="match status" value="1"/>
</dbReference>
<feature type="domain" description="TIR" evidence="2">
    <location>
        <begin position="401"/>
        <end position="518"/>
    </location>
</feature>
<organism evidence="3 4">
    <name type="scientific">Pinctada imbricata</name>
    <name type="common">Atlantic pearl-oyster</name>
    <name type="synonym">Pinctada martensii</name>
    <dbReference type="NCBI Taxonomy" id="66713"/>
    <lineage>
        <taxon>Eukaryota</taxon>
        <taxon>Metazoa</taxon>
        <taxon>Spiralia</taxon>
        <taxon>Lophotrochozoa</taxon>
        <taxon>Mollusca</taxon>
        <taxon>Bivalvia</taxon>
        <taxon>Autobranchia</taxon>
        <taxon>Pteriomorphia</taxon>
        <taxon>Pterioida</taxon>
        <taxon>Pterioidea</taxon>
        <taxon>Pteriidae</taxon>
        <taxon>Pinctada</taxon>
    </lineage>
</organism>
<proteinExistence type="predicted"/>
<dbReference type="SUPFAM" id="SSF48371">
    <property type="entry name" value="ARM repeat"/>
    <property type="match status" value="1"/>
</dbReference>
<dbReference type="EMBL" id="VSWD01000007">
    <property type="protein sequence ID" value="KAK3098607.1"/>
    <property type="molecule type" value="Genomic_DNA"/>
</dbReference>
<comment type="caution">
    <text evidence="3">The sequence shown here is derived from an EMBL/GenBank/DDBJ whole genome shotgun (WGS) entry which is preliminary data.</text>
</comment>
<dbReference type="SUPFAM" id="SSF52200">
    <property type="entry name" value="Toll/Interleukin receptor TIR domain"/>
    <property type="match status" value="1"/>
</dbReference>
<feature type="compositionally biased region" description="Basic and acidic residues" evidence="1">
    <location>
        <begin position="8"/>
        <end position="25"/>
    </location>
</feature>
<evidence type="ECO:0000259" key="2">
    <source>
        <dbReference type="Pfam" id="PF13676"/>
    </source>
</evidence>
<evidence type="ECO:0000256" key="1">
    <source>
        <dbReference type="SAM" id="MobiDB-lite"/>
    </source>
</evidence>
<dbReference type="InterPro" id="IPR035897">
    <property type="entry name" value="Toll_tir_struct_dom_sf"/>
</dbReference>
<dbReference type="Proteomes" id="UP001186944">
    <property type="component" value="Unassembled WGS sequence"/>
</dbReference>
<evidence type="ECO:0000313" key="4">
    <source>
        <dbReference type="Proteomes" id="UP001186944"/>
    </source>
</evidence>
<gene>
    <name evidence="3" type="ORF">FSP39_021184</name>
</gene>
<dbReference type="Gene3D" id="3.40.50.10140">
    <property type="entry name" value="Toll/interleukin-1 receptor homology (TIR) domain"/>
    <property type="match status" value="1"/>
</dbReference>
<dbReference type="Pfam" id="PF13676">
    <property type="entry name" value="TIR_2"/>
    <property type="match status" value="1"/>
</dbReference>
<dbReference type="InterPro" id="IPR011989">
    <property type="entry name" value="ARM-like"/>
</dbReference>
<keyword evidence="4" id="KW-1185">Reference proteome</keyword>
<dbReference type="PANTHER" id="PTHR46270">
    <property type="entry name" value="ARMADILLO-TYPE FOLD-RELATED"/>
    <property type="match status" value="1"/>
</dbReference>
<evidence type="ECO:0000313" key="3">
    <source>
        <dbReference type="EMBL" id="KAK3098607.1"/>
    </source>
</evidence>
<sequence length="664" mass="75434">MFAVAKPKTKDDLPGDSTHEKDENTSILKTKLDTIEDFQKSGRKFCEKLLSNIRASQNAVSDKSVYEDVRSVSKFLDLIIFSPLKLGQKFKVGGELMMMLTKDEDFGSFIGQAVKQMSKKNSSKEEDQILWSLFMNGAMGWSDFGKLLCNTDGFINVSKTILDHLFKGFDKKKQSPDQASLVNQIIAVLHNICTFGEGSIYCATQIRKAGVMPTYRKYLNCARLADDVFLRIPFIAAAADIMEEGDDILHGSRAEIEFMIVGVLEACNCWSGQFNGWYGFELGRVIGQLAVFDSNKRLLVEYGVLKALNVLAKQKEEVEQLTATKGLAHLAFNEENRKQMVEEENLGVVQTLIDLCKSSDFVSVRESAKGVLWTMSDLLHSSKSYAEQAEVLFERKLNGHVMISYSREQRPLLLKIKEELTKAGFKVWMDIEQMHDNVYDRMAEAIENAAVVLIAMSYSYKCSEYCRREAAYASSLKRARIPLLVETNYRPDSWLALMTAGDYHYDFVNKPFDSKITELIKTLKNRIVQENTTQLIPSTPLSHGSPDTTIIPSNVTLLETTANVSKEPEVITTMSSRENEYKKFQSLGTEDVLKWIDQNKLPRDFFGEWRAKDFVFMSRMKQQAPEYFYRYVLRLTKKIKSADTRTGLQISADLTDALDHLYLS</sequence>
<reference evidence="3" key="1">
    <citation type="submission" date="2019-08" db="EMBL/GenBank/DDBJ databases">
        <title>The improved chromosome-level genome for the pearl oyster Pinctada fucata martensii using PacBio sequencing and Hi-C.</title>
        <authorList>
            <person name="Zheng Z."/>
        </authorList>
    </citation>
    <scope>NUCLEOTIDE SEQUENCE</scope>
    <source>
        <strain evidence="3">ZZ-2019</strain>
        <tissue evidence="3">Adductor muscle</tissue>
    </source>
</reference>
<dbReference type="AlphaFoldDB" id="A0AA89C2B4"/>
<name>A0AA89C2B4_PINIB</name>
<dbReference type="GO" id="GO:0007165">
    <property type="term" value="P:signal transduction"/>
    <property type="evidence" value="ECO:0007669"/>
    <property type="project" value="InterPro"/>
</dbReference>
<protein>
    <recommendedName>
        <fullName evidence="2">TIR domain-containing protein</fullName>
    </recommendedName>
</protein>
<accession>A0AA89C2B4</accession>
<dbReference type="InterPro" id="IPR000157">
    <property type="entry name" value="TIR_dom"/>
</dbReference>
<dbReference type="PANTHER" id="PTHR46270:SF2">
    <property type="entry name" value="TIR DOMAIN-CONTAINING PROTEIN"/>
    <property type="match status" value="1"/>
</dbReference>
<feature type="region of interest" description="Disordered" evidence="1">
    <location>
        <begin position="1"/>
        <end position="25"/>
    </location>
</feature>
<dbReference type="InterPro" id="IPR016024">
    <property type="entry name" value="ARM-type_fold"/>
</dbReference>